<dbReference type="GO" id="GO:0008270">
    <property type="term" value="F:zinc ion binding"/>
    <property type="evidence" value="ECO:0007669"/>
    <property type="project" value="UniProtKB-KW"/>
</dbReference>
<feature type="compositionally biased region" description="Basic and acidic residues" evidence="7">
    <location>
        <begin position="86"/>
        <end position="98"/>
    </location>
</feature>
<feature type="compositionally biased region" description="Basic and acidic residues" evidence="7">
    <location>
        <begin position="151"/>
        <end position="161"/>
    </location>
</feature>
<proteinExistence type="inferred from homology"/>
<keyword evidence="5" id="KW-0175">Coiled coil</keyword>
<evidence type="ECO:0000256" key="4">
    <source>
        <dbReference type="ARBA" id="ARBA00022833"/>
    </source>
</evidence>
<gene>
    <name evidence="9" type="ORF">FSCOSCO3_A031288</name>
</gene>
<feature type="compositionally biased region" description="Basic and acidic residues" evidence="7">
    <location>
        <begin position="207"/>
        <end position="266"/>
    </location>
</feature>
<dbReference type="AlphaFoldDB" id="A0AAV1NE32"/>
<organism evidence="9 10">
    <name type="scientific">Scomber scombrus</name>
    <name type="common">Atlantic mackerel</name>
    <name type="synonym">Scomber vernalis</name>
    <dbReference type="NCBI Taxonomy" id="13677"/>
    <lineage>
        <taxon>Eukaryota</taxon>
        <taxon>Metazoa</taxon>
        <taxon>Chordata</taxon>
        <taxon>Craniata</taxon>
        <taxon>Vertebrata</taxon>
        <taxon>Euteleostomi</taxon>
        <taxon>Actinopterygii</taxon>
        <taxon>Neopterygii</taxon>
        <taxon>Teleostei</taxon>
        <taxon>Neoteleostei</taxon>
        <taxon>Acanthomorphata</taxon>
        <taxon>Pelagiaria</taxon>
        <taxon>Scombriformes</taxon>
        <taxon>Scombridae</taxon>
        <taxon>Scomber</taxon>
    </lineage>
</organism>
<dbReference type="InterPro" id="IPR049899">
    <property type="entry name" value="Znf_C2HC_C3H"/>
</dbReference>
<comment type="similarity">
    <text evidence="1">Belongs to the ZC2HC1 family.</text>
</comment>
<evidence type="ECO:0000259" key="8">
    <source>
        <dbReference type="PROSITE" id="PS52027"/>
    </source>
</evidence>
<evidence type="ECO:0000256" key="7">
    <source>
        <dbReference type="SAM" id="MobiDB-lite"/>
    </source>
</evidence>
<evidence type="ECO:0000256" key="6">
    <source>
        <dbReference type="PROSITE-ProRule" id="PRU01371"/>
    </source>
</evidence>
<dbReference type="Gene3D" id="3.30.160.60">
    <property type="entry name" value="Classic Zinc Finger"/>
    <property type="match status" value="1"/>
</dbReference>
<feature type="region of interest" description="Disordered" evidence="7">
    <location>
        <begin position="284"/>
        <end position="350"/>
    </location>
</feature>
<feature type="compositionally biased region" description="Polar residues" evidence="7">
    <location>
        <begin position="434"/>
        <end position="443"/>
    </location>
</feature>
<comment type="caution">
    <text evidence="9">The sequence shown here is derived from an EMBL/GenBank/DDBJ whole genome shotgun (WGS) entry which is preliminary data.</text>
</comment>
<dbReference type="EMBL" id="CAWUFR010000027">
    <property type="protein sequence ID" value="CAK6957074.1"/>
    <property type="molecule type" value="Genomic_DNA"/>
</dbReference>
<feature type="compositionally biased region" description="Acidic residues" evidence="7">
    <location>
        <begin position="293"/>
        <end position="303"/>
    </location>
</feature>
<dbReference type="PANTHER" id="PTHR14649">
    <property type="entry name" value="ZINC FINGER C2HC DOMAIN-CONTAINING PROTEIN 1C"/>
    <property type="match status" value="1"/>
</dbReference>
<dbReference type="PANTHER" id="PTHR14649:SF1">
    <property type="entry name" value="ZINC FINGER C2HC DOMAIN-CONTAINING PROTEIN 1C"/>
    <property type="match status" value="1"/>
</dbReference>
<reference evidence="9 10" key="1">
    <citation type="submission" date="2024-01" db="EMBL/GenBank/DDBJ databases">
        <authorList>
            <person name="Alioto T."/>
            <person name="Alioto T."/>
            <person name="Gomez Garrido J."/>
        </authorList>
    </citation>
    <scope>NUCLEOTIDE SEQUENCE [LARGE SCALE GENOMIC DNA]</scope>
</reference>
<keyword evidence="10" id="KW-1185">Reference proteome</keyword>
<feature type="region of interest" description="Disordered" evidence="7">
    <location>
        <begin position="78"/>
        <end position="108"/>
    </location>
</feature>
<dbReference type="PROSITE" id="PS52027">
    <property type="entry name" value="ZF_C2HC_C3H"/>
    <property type="match status" value="1"/>
</dbReference>
<evidence type="ECO:0000313" key="9">
    <source>
        <dbReference type="EMBL" id="CAK6957074.1"/>
    </source>
</evidence>
<keyword evidence="3 6" id="KW-0863">Zinc-finger</keyword>
<feature type="region of interest" description="Disordered" evidence="7">
    <location>
        <begin position="143"/>
        <end position="267"/>
    </location>
</feature>
<keyword evidence="2" id="KW-0479">Metal-binding</keyword>
<name>A0AAV1NE32_SCOSC</name>
<keyword evidence="4" id="KW-0862">Zinc</keyword>
<evidence type="ECO:0000256" key="5">
    <source>
        <dbReference type="ARBA" id="ARBA00023054"/>
    </source>
</evidence>
<feature type="domain" description="C2HC/C3H-type" evidence="8">
    <location>
        <begin position="364"/>
        <end position="393"/>
    </location>
</feature>
<evidence type="ECO:0000256" key="2">
    <source>
        <dbReference type="ARBA" id="ARBA00022723"/>
    </source>
</evidence>
<evidence type="ECO:0000256" key="3">
    <source>
        <dbReference type="ARBA" id="ARBA00022771"/>
    </source>
</evidence>
<protein>
    <submittedName>
        <fullName evidence="9">Zinc finger C2HC domain-containing protein 1C-like</fullName>
    </submittedName>
</protein>
<dbReference type="InterPro" id="IPR026104">
    <property type="entry name" value="ZNF_C2HC_dom_1C"/>
</dbReference>
<evidence type="ECO:0000313" key="10">
    <source>
        <dbReference type="Proteomes" id="UP001314229"/>
    </source>
</evidence>
<sequence>MNTHTRGRRGPQEQYNSAEQRHCNVYTKTQHAVVAGGRAAGVDQPFPNKPVHHRRTLNPKMHDSFELNDFEKITISAQQRGPLSSQEHHSDGIRETAESQHPIKNSHSLPTREMQMARAIHAKELMLQEKLWRAEGKIRQMIQGDSGAAASDDRKSEEKSHNRGQVKGGKAQTTTRLREPVSNREILKHERRLEDARQLRKTQNQMNKDKIRNTHEEQGARRGGRETDVVQLKRNENKGPRESNAHVHKVSGELNRRKGEVEKAEQNKTSANLGIWTREKKYEERKKVYGSHDDDDDDDDDRDVDMPHQSQQKTVYRLAATENHRGAASKISEESSLPPVCPSQSNRAQQGELRLTESTDLSLQLLPCRICNRKFSHDRLKKHVQVCQKVKQSHRQVFNSYANRTKGSAIEQFWKNHSRSKTPPEVLKKKNQRQNHTVNTRTLHQGRLPAATSQSKWSK</sequence>
<dbReference type="Proteomes" id="UP001314229">
    <property type="component" value="Unassembled WGS sequence"/>
</dbReference>
<accession>A0AAV1NE32</accession>
<feature type="region of interest" description="Disordered" evidence="7">
    <location>
        <begin position="415"/>
        <end position="459"/>
    </location>
</feature>
<feature type="compositionally biased region" description="Basic and acidic residues" evidence="7">
    <location>
        <begin position="176"/>
        <end position="198"/>
    </location>
</feature>
<dbReference type="Pfam" id="PF13913">
    <property type="entry name" value="zf-C2HC_2"/>
    <property type="match status" value="1"/>
</dbReference>
<evidence type="ECO:0000256" key="1">
    <source>
        <dbReference type="ARBA" id="ARBA00010843"/>
    </source>
</evidence>